<evidence type="ECO:0000256" key="14">
    <source>
        <dbReference type="SAM" id="MobiDB-lite"/>
    </source>
</evidence>
<comment type="similarity">
    <text evidence="2">Belongs to the SARAF family.</text>
</comment>
<feature type="compositionally biased region" description="Low complexity" evidence="14">
    <location>
        <begin position="287"/>
        <end position="307"/>
    </location>
</feature>
<keyword evidence="5" id="KW-0109">Calcium transport</keyword>
<keyword evidence="8" id="KW-0256">Endoplasmic reticulum</keyword>
<gene>
    <name evidence="16" type="ORF">PBRA_001957</name>
</gene>
<name>A0A0G4J226_PLABS</name>
<evidence type="ECO:0000256" key="11">
    <source>
        <dbReference type="ARBA" id="ARBA00023065"/>
    </source>
</evidence>
<keyword evidence="17" id="KW-1185">Reference proteome</keyword>
<protein>
    <recommendedName>
        <fullName evidence="3">Store-operated calcium entry-associated regulatory factor</fullName>
    </recommendedName>
    <alternativeName>
        <fullName evidence="13">Transmembrane protein 66</fullName>
    </alternativeName>
</protein>
<dbReference type="InterPro" id="IPR009567">
    <property type="entry name" value="SARAF"/>
</dbReference>
<keyword evidence="12 15" id="KW-0472">Membrane</keyword>
<proteinExistence type="inferred from homology"/>
<feature type="transmembrane region" description="Helical" evidence="15">
    <location>
        <begin position="146"/>
        <end position="165"/>
    </location>
</feature>
<evidence type="ECO:0000256" key="13">
    <source>
        <dbReference type="ARBA" id="ARBA00031116"/>
    </source>
</evidence>
<feature type="region of interest" description="Disordered" evidence="14">
    <location>
        <begin position="176"/>
        <end position="223"/>
    </location>
</feature>
<dbReference type="GO" id="GO:0005789">
    <property type="term" value="C:endoplasmic reticulum membrane"/>
    <property type="evidence" value="ECO:0007669"/>
    <property type="project" value="UniProtKB-SubCell"/>
</dbReference>
<dbReference type="PANTHER" id="PTHR15929">
    <property type="entry name" value="STORE-OPERATED CALCIUM ENTRY-ASSOCIATED REGULATORY FACTOR"/>
    <property type="match status" value="1"/>
</dbReference>
<evidence type="ECO:0000256" key="8">
    <source>
        <dbReference type="ARBA" id="ARBA00022824"/>
    </source>
</evidence>
<reference evidence="16 17" key="1">
    <citation type="submission" date="2015-02" db="EMBL/GenBank/DDBJ databases">
        <authorList>
            <person name="Chooi Y.-H."/>
        </authorList>
    </citation>
    <scope>NUCLEOTIDE SEQUENCE [LARGE SCALE GENOMIC DNA]</scope>
    <source>
        <strain evidence="16">E3</strain>
    </source>
</reference>
<evidence type="ECO:0000256" key="10">
    <source>
        <dbReference type="ARBA" id="ARBA00022989"/>
    </source>
</evidence>
<evidence type="ECO:0000256" key="3">
    <source>
        <dbReference type="ARBA" id="ARBA00016584"/>
    </source>
</evidence>
<sequence length="307" mass="32753">MTCRWQVVAALSVAAVVAAVVVVAGAADKVRLRDVSVLTFHTSKMTKGRRASPIPQLTCRGSCKYRPDTVQCRNVGWDGSDVQWECYADMPSSYRFGVVEVSCEGYSYPDDSFVLAGSCGLTYEVVSAGDSTRRPDRYGRDTSKDAWAATLIQWAVFALVAYFIWTSCCSGRGRERHSGDGGGWGGGHPPHDPPPYSAFERPAPSCDTPPSYSTSSSSRSSGPGFFSGMGLGGVLGYMFGNRNRARTYASSHYDSPGWFGGWGSRPSHSGFSHAATSNSSDGGGSGNSSSSSTTHRRATGYATTTRR</sequence>
<evidence type="ECO:0000256" key="12">
    <source>
        <dbReference type="ARBA" id="ARBA00023136"/>
    </source>
</evidence>
<evidence type="ECO:0000256" key="5">
    <source>
        <dbReference type="ARBA" id="ARBA00022568"/>
    </source>
</evidence>
<evidence type="ECO:0000256" key="6">
    <source>
        <dbReference type="ARBA" id="ARBA00022692"/>
    </source>
</evidence>
<keyword evidence="7" id="KW-0732">Signal</keyword>
<dbReference type="OrthoDB" id="20303at2759"/>
<dbReference type="AlphaFoldDB" id="A0A0G4J226"/>
<evidence type="ECO:0000256" key="9">
    <source>
        <dbReference type="ARBA" id="ARBA00022837"/>
    </source>
</evidence>
<feature type="transmembrane region" description="Helical" evidence="15">
    <location>
        <begin position="6"/>
        <end position="27"/>
    </location>
</feature>
<feature type="region of interest" description="Disordered" evidence="14">
    <location>
        <begin position="265"/>
        <end position="307"/>
    </location>
</feature>
<keyword evidence="6 15" id="KW-0812">Transmembrane</keyword>
<keyword evidence="4" id="KW-0813">Transport</keyword>
<dbReference type="STRING" id="37360.A0A0G4J226"/>
<dbReference type="PANTHER" id="PTHR15929:SF0">
    <property type="entry name" value="STORE-OPERATED CALCIUM ENTRY-ASSOCIATED REGULATORY FACTOR"/>
    <property type="match status" value="1"/>
</dbReference>
<feature type="compositionally biased region" description="Polar residues" evidence="14">
    <location>
        <begin position="266"/>
        <end position="276"/>
    </location>
</feature>
<evidence type="ECO:0000256" key="1">
    <source>
        <dbReference type="ARBA" id="ARBA00004115"/>
    </source>
</evidence>
<accession>A0A0G4J226</accession>
<evidence type="ECO:0000256" key="4">
    <source>
        <dbReference type="ARBA" id="ARBA00022448"/>
    </source>
</evidence>
<keyword evidence="9" id="KW-0106">Calcium</keyword>
<keyword evidence="11" id="KW-0406">Ion transport</keyword>
<evidence type="ECO:0000256" key="7">
    <source>
        <dbReference type="ARBA" id="ARBA00022729"/>
    </source>
</evidence>
<dbReference type="Pfam" id="PF06682">
    <property type="entry name" value="SARAF"/>
    <property type="match status" value="1"/>
</dbReference>
<keyword evidence="10 15" id="KW-1133">Transmembrane helix</keyword>
<dbReference type="EMBL" id="CDSF01000112">
    <property type="protein sequence ID" value="CEP01351.1"/>
    <property type="molecule type" value="Genomic_DNA"/>
</dbReference>
<dbReference type="OMA" id="WILKGSC"/>
<dbReference type="Proteomes" id="UP000039324">
    <property type="component" value="Unassembled WGS sequence"/>
</dbReference>
<evidence type="ECO:0000313" key="17">
    <source>
        <dbReference type="Proteomes" id="UP000039324"/>
    </source>
</evidence>
<organism evidence="16 17">
    <name type="scientific">Plasmodiophora brassicae</name>
    <name type="common">Clubroot disease agent</name>
    <dbReference type="NCBI Taxonomy" id="37360"/>
    <lineage>
        <taxon>Eukaryota</taxon>
        <taxon>Sar</taxon>
        <taxon>Rhizaria</taxon>
        <taxon>Endomyxa</taxon>
        <taxon>Phytomyxea</taxon>
        <taxon>Plasmodiophorida</taxon>
        <taxon>Plasmodiophoridae</taxon>
        <taxon>Plasmodiophora</taxon>
    </lineage>
</organism>
<evidence type="ECO:0000313" key="16">
    <source>
        <dbReference type="EMBL" id="CEP01351.1"/>
    </source>
</evidence>
<comment type="subcellular location">
    <subcellularLocation>
        <location evidence="1">Endoplasmic reticulum membrane</location>
        <topology evidence="1">Single-pass type I membrane protein</topology>
    </subcellularLocation>
</comment>
<evidence type="ECO:0000256" key="15">
    <source>
        <dbReference type="SAM" id="Phobius"/>
    </source>
</evidence>
<dbReference type="GO" id="GO:2001256">
    <property type="term" value="P:regulation of store-operated calcium entry"/>
    <property type="evidence" value="ECO:0007669"/>
    <property type="project" value="InterPro"/>
</dbReference>
<evidence type="ECO:0000256" key="2">
    <source>
        <dbReference type="ARBA" id="ARBA00006833"/>
    </source>
</evidence>
<feature type="compositionally biased region" description="Low complexity" evidence="14">
    <location>
        <begin position="208"/>
        <end position="223"/>
    </location>
</feature>
<dbReference type="GO" id="GO:0006816">
    <property type="term" value="P:calcium ion transport"/>
    <property type="evidence" value="ECO:0007669"/>
    <property type="project" value="UniProtKB-KW"/>
</dbReference>